<dbReference type="Proteomes" id="UP000828390">
    <property type="component" value="Unassembled WGS sequence"/>
</dbReference>
<sequence length="58" mass="6759">MFLPIKELLIVTERKRFLADIRMPSPTEKTSALESQHKVVCQFAPKFLSFSYAAMKQR</sequence>
<accession>A0A9D4H2M2</accession>
<evidence type="ECO:0000313" key="2">
    <source>
        <dbReference type="Proteomes" id="UP000828390"/>
    </source>
</evidence>
<organism evidence="1 2">
    <name type="scientific">Dreissena polymorpha</name>
    <name type="common">Zebra mussel</name>
    <name type="synonym">Mytilus polymorpha</name>
    <dbReference type="NCBI Taxonomy" id="45954"/>
    <lineage>
        <taxon>Eukaryota</taxon>
        <taxon>Metazoa</taxon>
        <taxon>Spiralia</taxon>
        <taxon>Lophotrochozoa</taxon>
        <taxon>Mollusca</taxon>
        <taxon>Bivalvia</taxon>
        <taxon>Autobranchia</taxon>
        <taxon>Heteroconchia</taxon>
        <taxon>Euheterodonta</taxon>
        <taxon>Imparidentia</taxon>
        <taxon>Neoheterodontei</taxon>
        <taxon>Myida</taxon>
        <taxon>Dreissenoidea</taxon>
        <taxon>Dreissenidae</taxon>
        <taxon>Dreissena</taxon>
    </lineage>
</organism>
<dbReference type="AlphaFoldDB" id="A0A9D4H2M2"/>
<gene>
    <name evidence="1" type="ORF">DPMN_126070</name>
</gene>
<reference evidence="1" key="1">
    <citation type="journal article" date="2019" name="bioRxiv">
        <title>The Genome of the Zebra Mussel, Dreissena polymorpha: A Resource for Invasive Species Research.</title>
        <authorList>
            <person name="McCartney M.A."/>
            <person name="Auch B."/>
            <person name="Kono T."/>
            <person name="Mallez S."/>
            <person name="Zhang Y."/>
            <person name="Obille A."/>
            <person name="Becker A."/>
            <person name="Abrahante J.E."/>
            <person name="Garbe J."/>
            <person name="Badalamenti J.P."/>
            <person name="Herman A."/>
            <person name="Mangelson H."/>
            <person name="Liachko I."/>
            <person name="Sullivan S."/>
            <person name="Sone E.D."/>
            <person name="Koren S."/>
            <person name="Silverstein K.A.T."/>
            <person name="Beckman K.B."/>
            <person name="Gohl D.M."/>
        </authorList>
    </citation>
    <scope>NUCLEOTIDE SEQUENCE</scope>
    <source>
        <strain evidence="1">Duluth1</strain>
        <tissue evidence="1">Whole animal</tissue>
    </source>
</reference>
<dbReference type="EMBL" id="JAIWYP010000005">
    <property type="protein sequence ID" value="KAH3824237.1"/>
    <property type="molecule type" value="Genomic_DNA"/>
</dbReference>
<reference evidence="1" key="2">
    <citation type="submission" date="2020-11" db="EMBL/GenBank/DDBJ databases">
        <authorList>
            <person name="McCartney M.A."/>
            <person name="Auch B."/>
            <person name="Kono T."/>
            <person name="Mallez S."/>
            <person name="Becker A."/>
            <person name="Gohl D.M."/>
            <person name="Silverstein K.A.T."/>
            <person name="Koren S."/>
            <person name="Bechman K.B."/>
            <person name="Herman A."/>
            <person name="Abrahante J.E."/>
            <person name="Garbe J."/>
        </authorList>
    </citation>
    <scope>NUCLEOTIDE SEQUENCE</scope>
    <source>
        <strain evidence="1">Duluth1</strain>
        <tissue evidence="1">Whole animal</tissue>
    </source>
</reference>
<proteinExistence type="predicted"/>
<comment type="caution">
    <text evidence="1">The sequence shown here is derived from an EMBL/GenBank/DDBJ whole genome shotgun (WGS) entry which is preliminary data.</text>
</comment>
<name>A0A9D4H2M2_DREPO</name>
<protein>
    <submittedName>
        <fullName evidence="1">Uncharacterized protein</fullName>
    </submittedName>
</protein>
<keyword evidence="2" id="KW-1185">Reference proteome</keyword>
<evidence type="ECO:0000313" key="1">
    <source>
        <dbReference type="EMBL" id="KAH3824237.1"/>
    </source>
</evidence>